<evidence type="ECO:0000313" key="2">
    <source>
        <dbReference type="Proteomes" id="UP000228535"/>
    </source>
</evidence>
<protein>
    <submittedName>
        <fullName evidence="1">Uncharacterized protein</fullName>
    </submittedName>
</protein>
<organism evidence="1 2">
    <name type="scientific">Hymenobacter chitinivorans DSM 11115</name>
    <dbReference type="NCBI Taxonomy" id="1121954"/>
    <lineage>
        <taxon>Bacteria</taxon>
        <taxon>Pseudomonadati</taxon>
        <taxon>Bacteroidota</taxon>
        <taxon>Cytophagia</taxon>
        <taxon>Cytophagales</taxon>
        <taxon>Hymenobacteraceae</taxon>
        <taxon>Hymenobacter</taxon>
    </lineage>
</organism>
<dbReference type="AlphaFoldDB" id="A0A2M9BAQ2"/>
<comment type="caution">
    <text evidence="1">The sequence shown here is derived from an EMBL/GenBank/DDBJ whole genome shotgun (WGS) entry which is preliminary data.</text>
</comment>
<name>A0A2M9BAQ2_9BACT</name>
<sequence length="194" mass="21794">MAYDCTIARYSADFTTQLPINPAEWAALAESRAHLRLASALWPNDTLEILTTTKADDIRSSAQAPQSHFRSLADKISRLWGNQKPVITSARPEPLEESWWGVLTLSEEEATFPNTAFQQESIFEYLLDIVEYLQACIVGQDGEIYFVPTIGVTWDESATGETLFAGIEELAGFVRRHGADYPQAAHQLMRRKGW</sequence>
<gene>
    <name evidence="1" type="ORF">CLV45_3377</name>
</gene>
<dbReference type="Proteomes" id="UP000228535">
    <property type="component" value="Unassembled WGS sequence"/>
</dbReference>
<reference evidence="1 2" key="1">
    <citation type="submission" date="2017-11" db="EMBL/GenBank/DDBJ databases">
        <title>Genomic Encyclopedia of Archaeal and Bacterial Type Strains, Phase II (KMG-II): From Individual Species to Whole Genera.</title>
        <authorList>
            <person name="Goeker M."/>
        </authorList>
    </citation>
    <scope>NUCLEOTIDE SEQUENCE [LARGE SCALE GENOMIC DNA]</scope>
    <source>
        <strain evidence="1 2">DSM 11115</strain>
    </source>
</reference>
<dbReference type="RefSeq" id="WP_100337619.1">
    <property type="nucleotide sequence ID" value="NZ_PGFA01000002.1"/>
</dbReference>
<proteinExistence type="predicted"/>
<keyword evidence="2" id="KW-1185">Reference proteome</keyword>
<dbReference type="EMBL" id="PGFA01000002">
    <property type="protein sequence ID" value="PJJ55028.1"/>
    <property type="molecule type" value="Genomic_DNA"/>
</dbReference>
<evidence type="ECO:0000313" key="1">
    <source>
        <dbReference type="EMBL" id="PJJ55028.1"/>
    </source>
</evidence>
<accession>A0A2M9BAQ2</accession>